<dbReference type="InterPro" id="IPR050987">
    <property type="entry name" value="AtrR-like"/>
</dbReference>
<proteinExistence type="predicted"/>
<dbReference type="GO" id="GO:0006351">
    <property type="term" value="P:DNA-templated transcription"/>
    <property type="evidence" value="ECO:0007669"/>
    <property type="project" value="InterPro"/>
</dbReference>
<dbReference type="AlphaFoldDB" id="A0A0C4EFM8"/>
<feature type="region of interest" description="Disordered" evidence="3">
    <location>
        <begin position="229"/>
        <end position="264"/>
    </location>
</feature>
<organism evidence="6 7">
    <name type="scientific">Magnaporthiopsis poae (strain ATCC 64411 / 73-15)</name>
    <name type="common">Kentucky bluegrass fungus</name>
    <name type="synonym">Magnaporthe poae</name>
    <dbReference type="NCBI Taxonomy" id="644358"/>
    <lineage>
        <taxon>Eukaryota</taxon>
        <taxon>Fungi</taxon>
        <taxon>Dikarya</taxon>
        <taxon>Ascomycota</taxon>
        <taxon>Pezizomycotina</taxon>
        <taxon>Sordariomycetes</taxon>
        <taxon>Sordariomycetidae</taxon>
        <taxon>Magnaporthales</taxon>
        <taxon>Magnaporthaceae</taxon>
        <taxon>Magnaporthiopsis</taxon>
    </lineage>
</organism>
<feature type="region of interest" description="Disordered" evidence="3">
    <location>
        <begin position="668"/>
        <end position="699"/>
    </location>
</feature>
<dbReference type="EnsemblFungi" id="MAPG_11580T0">
    <property type="protein sequence ID" value="MAPG_11580T0"/>
    <property type="gene ID" value="MAPG_11580"/>
</dbReference>
<dbReference type="EMBL" id="ADBL01002852">
    <property type="status" value="NOT_ANNOTATED_CDS"/>
    <property type="molecule type" value="Genomic_DNA"/>
</dbReference>
<reference evidence="6" key="4">
    <citation type="journal article" date="2015" name="G3 (Bethesda)">
        <title>Genome sequences of three phytopathogenic species of the Magnaporthaceae family of fungi.</title>
        <authorList>
            <person name="Okagaki L.H."/>
            <person name="Nunes C.C."/>
            <person name="Sailsbery J."/>
            <person name="Clay B."/>
            <person name="Brown D."/>
            <person name="John T."/>
            <person name="Oh Y."/>
            <person name="Young N."/>
            <person name="Fitzgerald M."/>
            <person name="Haas B.J."/>
            <person name="Zeng Q."/>
            <person name="Young S."/>
            <person name="Adiconis X."/>
            <person name="Fan L."/>
            <person name="Levin J.Z."/>
            <person name="Mitchell T.K."/>
            <person name="Okubara P.A."/>
            <person name="Farman M.L."/>
            <person name="Kohn L.M."/>
            <person name="Birren B."/>
            <person name="Ma L.-J."/>
            <person name="Dean R.A."/>
        </authorList>
    </citation>
    <scope>NUCLEOTIDE SEQUENCE</scope>
    <source>
        <strain evidence="6">ATCC 64411 / 73-15</strain>
    </source>
</reference>
<dbReference type="VEuPathDB" id="FungiDB:MAPG_11580"/>
<evidence type="ECO:0000256" key="3">
    <source>
        <dbReference type="SAM" id="MobiDB-lite"/>
    </source>
</evidence>
<keyword evidence="1" id="KW-0479">Metal-binding</keyword>
<dbReference type="GO" id="GO:0003677">
    <property type="term" value="F:DNA binding"/>
    <property type="evidence" value="ECO:0007669"/>
    <property type="project" value="InterPro"/>
</dbReference>
<accession>A0A0C4EFM8</accession>
<dbReference type="OMA" id="VEQNTAR"/>
<dbReference type="PROSITE" id="PS00463">
    <property type="entry name" value="ZN2_CY6_FUNGAL_1"/>
    <property type="match status" value="1"/>
</dbReference>
<gene>
    <name evidence="5" type="ORF">MAPG_11580</name>
</gene>
<keyword evidence="2" id="KW-0539">Nucleus</keyword>
<dbReference type="SMART" id="SM00066">
    <property type="entry name" value="GAL4"/>
    <property type="match status" value="1"/>
</dbReference>
<reference evidence="7" key="2">
    <citation type="submission" date="2010-05" db="EMBL/GenBank/DDBJ databases">
        <title>The genome sequence of Magnaporthe poae strain ATCC 64411.</title>
        <authorList>
            <person name="Ma L.-J."/>
            <person name="Dead R."/>
            <person name="Young S."/>
            <person name="Zeng Q."/>
            <person name="Koehrsen M."/>
            <person name="Alvarado L."/>
            <person name="Berlin A."/>
            <person name="Chapman S.B."/>
            <person name="Chen Z."/>
            <person name="Freedman E."/>
            <person name="Gellesch M."/>
            <person name="Goldberg J."/>
            <person name="Griggs A."/>
            <person name="Gujja S."/>
            <person name="Heilman E.R."/>
            <person name="Heiman D."/>
            <person name="Hepburn T."/>
            <person name="Howarth C."/>
            <person name="Jen D."/>
            <person name="Larson L."/>
            <person name="Mehta T."/>
            <person name="Neiman D."/>
            <person name="Pearson M."/>
            <person name="Roberts A."/>
            <person name="Saif S."/>
            <person name="Shea T."/>
            <person name="Shenoy N."/>
            <person name="Sisk P."/>
            <person name="Stolte C."/>
            <person name="Sykes S."/>
            <person name="Walk T."/>
            <person name="White J."/>
            <person name="Yandava C."/>
            <person name="Haas B."/>
            <person name="Nusbaum C."/>
            <person name="Birren B."/>
        </authorList>
    </citation>
    <scope>NUCLEOTIDE SEQUENCE [LARGE SCALE GENOMIC DNA]</scope>
    <source>
        <strain evidence="7">ATCC 64411 / 73-15</strain>
    </source>
</reference>
<dbReference type="InterPro" id="IPR036864">
    <property type="entry name" value="Zn2-C6_fun-type_DNA-bd_sf"/>
</dbReference>
<feature type="compositionally biased region" description="Polar residues" evidence="3">
    <location>
        <begin position="238"/>
        <end position="248"/>
    </location>
</feature>
<dbReference type="InterPro" id="IPR007219">
    <property type="entry name" value="XnlR_reg_dom"/>
</dbReference>
<dbReference type="Gene3D" id="4.10.240.10">
    <property type="entry name" value="Zn(2)-C6 fungal-type DNA-binding domain"/>
    <property type="match status" value="1"/>
</dbReference>
<evidence type="ECO:0000313" key="7">
    <source>
        <dbReference type="Proteomes" id="UP000011715"/>
    </source>
</evidence>
<dbReference type="Pfam" id="PF04082">
    <property type="entry name" value="Fungal_trans"/>
    <property type="match status" value="1"/>
</dbReference>
<dbReference type="GO" id="GO:0000981">
    <property type="term" value="F:DNA-binding transcription factor activity, RNA polymerase II-specific"/>
    <property type="evidence" value="ECO:0007669"/>
    <property type="project" value="InterPro"/>
</dbReference>
<dbReference type="PANTHER" id="PTHR46910">
    <property type="entry name" value="TRANSCRIPTION FACTOR PDR1"/>
    <property type="match status" value="1"/>
</dbReference>
<feature type="compositionally biased region" description="Polar residues" evidence="3">
    <location>
        <begin position="187"/>
        <end position="202"/>
    </location>
</feature>
<feature type="compositionally biased region" description="Low complexity" evidence="3">
    <location>
        <begin position="688"/>
        <end position="699"/>
    </location>
</feature>
<dbReference type="PROSITE" id="PS50048">
    <property type="entry name" value="ZN2_CY6_FUNGAL_2"/>
    <property type="match status" value="1"/>
</dbReference>
<dbReference type="InterPro" id="IPR001138">
    <property type="entry name" value="Zn2Cys6_DnaBD"/>
</dbReference>
<dbReference type="SUPFAM" id="SSF57701">
    <property type="entry name" value="Zn2/Cys6 DNA-binding domain"/>
    <property type="match status" value="1"/>
</dbReference>
<evidence type="ECO:0000256" key="2">
    <source>
        <dbReference type="ARBA" id="ARBA00023242"/>
    </source>
</evidence>
<feature type="region of interest" description="Disordered" evidence="3">
    <location>
        <begin position="112"/>
        <end position="210"/>
    </location>
</feature>
<dbReference type="SMART" id="SM00906">
    <property type="entry name" value="Fungal_trans"/>
    <property type="match status" value="1"/>
</dbReference>
<dbReference type="CDD" id="cd00067">
    <property type="entry name" value="GAL4"/>
    <property type="match status" value="1"/>
</dbReference>
<reference evidence="5" key="1">
    <citation type="submission" date="2010-05" db="EMBL/GenBank/DDBJ databases">
        <title>The Genome Sequence of Magnaporthe poae strain ATCC 64411.</title>
        <authorList>
            <consortium name="The Broad Institute Genome Sequencing Platform"/>
            <consortium name="Broad Institute Genome Sequencing Center for Infectious Disease"/>
            <person name="Ma L.-J."/>
            <person name="Dead R."/>
            <person name="Young S."/>
            <person name="Zeng Q."/>
            <person name="Koehrsen M."/>
            <person name="Alvarado L."/>
            <person name="Berlin A."/>
            <person name="Chapman S.B."/>
            <person name="Chen Z."/>
            <person name="Freedman E."/>
            <person name="Gellesch M."/>
            <person name="Goldberg J."/>
            <person name="Griggs A."/>
            <person name="Gujja S."/>
            <person name="Heilman E.R."/>
            <person name="Heiman D."/>
            <person name="Hepburn T."/>
            <person name="Howarth C."/>
            <person name="Jen D."/>
            <person name="Larson L."/>
            <person name="Mehta T."/>
            <person name="Neiman D."/>
            <person name="Pearson M."/>
            <person name="Roberts A."/>
            <person name="Saif S."/>
            <person name="Shea T."/>
            <person name="Shenoy N."/>
            <person name="Sisk P."/>
            <person name="Stolte C."/>
            <person name="Sykes S."/>
            <person name="Walk T."/>
            <person name="White J."/>
            <person name="Yandava C."/>
            <person name="Haas B."/>
            <person name="Nusbaum C."/>
            <person name="Birren B."/>
        </authorList>
    </citation>
    <scope>NUCLEOTIDE SEQUENCE</scope>
    <source>
        <strain evidence="5">ATCC 64411</strain>
    </source>
</reference>
<evidence type="ECO:0000313" key="5">
    <source>
        <dbReference type="EMBL" id="KLU92635.1"/>
    </source>
</evidence>
<dbReference type="CDD" id="cd12148">
    <property type="entry name" value="fungal_TF_MHR"/>
    <property type="match status" value="1"/>
</dbReference>
<feature type="domain" description="Zn(2)-C6 fungal-type" evidence="4">
    <location>
        <begin position="34"/>
        <end position="67"/>
    </location>
</feature>
<dbReference type="GO" id="GO:0008270">
    <property type="term" value="F:zinc ion binding"/>
    <property type="evidence" value="ECO:0007669"/>
    <property type="project" value="InterPro"/>
</dbReference>
<reference evidence="5" key="3">
    <citation type="submission" date="2011-03" db="EMBL/GenBank/DDBJ databases">
        <title>Annotation of Magnaporthe poae ATCC 64411.</title>
        <authorList>
            <person name="Ma L.-J."/>
            <person name="Dead R."/>
            <person name="Young S.K."/>
            <person name="Zeng Q."/>
            <person name="Gargeya S."/>
            <person name="Fitzgerald M."/>
            <person name="Haas B."/>
            <person name="Abouelleil A."/>
            <person name="Alvarado L."/>
            <person name="Arachchi H.M."/>
            <person name="Berlin A."/>
            <person name="Brown A."/>
            <person name="Chapman S.B."/>
            <person name="Chen Z."/>
            <person name="Dunbar C."/>
            <person name="Freedman E."/>
            <person name="Gearin G."/>
            <person name="Gellesch M."/>
            <person name="Goldberg J."/>
            <person name="Griggs A."/>
            <person name="Gujja S."/>
            <person name="Heiman D."/>
            <person name="Howarth C."/>
            <person name="Larson L."/>
            <person name="Lui A."/>
            <person name="MacDonald P.J.P."/>
            <person name="Mehta T."/>
            <person name="Montmayeur A."/>
            <person name="Murphy C."/>
            <person name="Neiman D."/>
            <person name="Pearson M."/>
            <person name="Priest M."/>
            <person name="Roberts A."/>
            <person name="Saif S."/>
            <person name="Shea T."/>
            <person name="Shenoy N."/>
            <person name="Sisk P."/>
            <person name="Stolte C."/>
            <person name="Sykes S."/>
            <person name="Yandava C."/>
            <person name="Wortman J."/>
            <person name="Nusbaum C."/>
            <person name="Birren B."/>
        </authorList>
    </citation>
    <scope>NUCLEOTIDE SEQUENCE</scope>
    <source>
        <strain evidence="5">ATCC 64411</strain>
    </source>
</reference>
<protein>
    <recommendedName>
        <fullName evidence="4">Zn(2)-C6 fungal-type domain-containing protein</fullName>
    </recommendedName>
</protein>
<dbReference type="EMBL" id="ADBL01002851">
    <property type="status" value="NOT_ANNOTATED_CDS"/>
    <property type="molecule type" value="Genomic_DNA"/>
</dbReference>
<reference evidence="6" key="5">
    <citation type="submission" date="2015-06" db="UniProtKB">
        <authorList>
            <consortium name="EnsemblFungi"/>
        </authorList>
    </citation>
    <scope>IDENTIFICATION</scope>
    <source>
        <strain evidence="6">ATCC 64411</strain>
    </source>
</reference>
<dbReference type="PANTHER" id="PTHR46910:SF13">
    <property type="entry name" value="SPECIFIC TRANSCRIPTION FACTOR, PUTATIVE (AFU_ORTHOLOGUE AFUA_4G06190)-RELATED"/>
    <property type="match status" value="1"/>
</dbReference>
<dbReference type="OrthoDB" id="39175at2759"/>
<evidence type="ECO:0000256" key="1">
    <source>
        <dbReference type="ARBA" id="ARBA00022723"/>
    </source>
</evidence>
<dbReference type="eggNOG" id="ENOG502S5RK">
    <property type="taxonomic scope" value="Eukaryota"/>
</dbReference>
<keyword evidence="7" id="KW-1185">Reference proteome</keyword>
<sequence length="805" mass="87767">MAEHQHASAVVAHRQLPPHNPVGRAKRRKYTAVACDECRRRKLKCMPGRSAGGCQRCISRGLPACNFKSVRCEPADAAPRGSADDHETISSLRQDVEVLRNTLSEWMATAREHGDPHGWAQWQPNTPRDLPPATPAATLPARQPDTAAPRTETPEAAASTPMPVINGVAAPSSASGAPQAQGGSVFESGSAQQTSPPASNWSAPEEPRFIGPTRSAYSLEAGDRALSRLGVPTFDDNPLQSGQQTPNGNGAGTPRRRSASDNSDARFWEKCDAVEFARLIEVFREEVESVYPCLQTERLVRNSAELLQMGRMSEDAVASRAGSIGIKDLHLAKLALATATVIEGNGRIEEDSATTLVASVERSVLSVLKPSWELKDLQLLILLSIYYFHCDQDLLAWRTIGLAAREALVMGLHRKATLLDTFPDQRERDLAVSVFWVIYVLDRRWSFGTSLSFALVDRDIDAELPEPRKGPDCAYLQCMVGYGRLCSVLWDSLVPFGHHQGTSDTNPDETMRDLDIKAQEWLESIPSELRLRHPRLGLAARAQPPDSIQVLVHLNDSSDIYRRQQAAFNYFLLSALAVLFLAVANDPETFAAPCKKSLHSAIDLLRHLSRHSWGSRRLWRSVRGIIPRLRYLENRRNEERLLRKEKLPQVAAPLSSSQAVEGAAGVVVVGQGGSSGPGPDPNEGGGTDSTDATTTTTAGPPSMAPVGCAPSVSCAATVPPFASGGPSYDDTPGCLTTTPDFGSVSDELMELFETFEQGQPFAALQLQPERQQVDMGNLWGGFYNTPNSTSQDQGVMSWEFDWLIQ</sequence>
<name>A0A0C4EFM8_MAGP6</name>
<evidence type="ECO:0000259" key="4">
    <source>
        <dbReference type="PROSITE" id="PS50048"/>
    </source>
</evidence>
<dbReference type="STRING" id="644358.A0A0C4EFM8"/>
<evidence type="ECO:0000313" key="6">
    <source>
        <dbReference type="EnsemblFungi" id="MAPG_11580T0"/>
    </source>
</evidence>
<dbReference type="EMBL" id="GL876982">
    <property type="protein sequence ID" value="KLU92635.1"/>
    <property type="molecule type" value="Genomic_DNA"/>
</dbReference>
<dbReference type="Proteomes" id="UP000011715">
    <property type="component" value="Unassembled WGS sequence"/>
</dbReference>
<feature type="compositionally biased region" description="Low complexity" evidence="3">
    <location>
        <begin position="135"/>
        <end position="185"/>
    </location>
</feature>